<organism evidence="1 2">
    <name type="scientific">Planotetraspora mira</name>
    <dbReference type="NCBI Taxonomy" id="58121"/>
    <lineage>
        <taxon>Bacteria</taxon>
        <taxon>Bacillati</taxon>
        <taxon>Actinomycetota</taxon>
        <taxon>Actinomycetes</taxon>
        <taxon>Streptosporangiales</taxon>
        <taxon>Streptosporangiaceae</taxon>
        <taxon>Planotetraspora</taxon>
    </lineage>
</organism>
<proteinExistence type="predicted"/>
<protein>
    <submittedName>
        <fullName evidence="1">Uncharacterized protein</fullName>
    </submittedName>
</protein>
<sequence>MIPKIMSQYDQGMFANTGLNAMPAANHPNMTSARPRAILRRRDRGGCMPHTLPRAEVLPPDHLRAHWSPPE</sequence>
<gene>
    <name evidence="1" type="ORF">Pmi06nite_49180</name>
</gene>
<keyword evidence="2" id="KW-1185">Reference proteome</keyword>
<dbReference type="AlphaFoldDB" id="A0A8J3X8N5"/>
<comment type="caution">
    <text evidence="1">The sequence shown here is derived from an EMBL/GenBank/DDBJ whole genome shotgun (WGS) entry which is preliminary data.</text>
</comment>
<evidence type="ECO:0000313" key="1">
    <source>
        <dbReference type="EMBL" id="GII31476.1"/>
    </source>
</evidence>
<accession>A0A8J3X8N5</accession>
<dbReference type="EMBL" id="BOOO01000027">
    <property type="protein sequence ID" value="GII31476.1"/>
    <property type="molecule type" value="Genomic_DNA"/>
</dbReference>
<reference evidence="1 2" key="1">
    <citation type="submission" date="2021-01" db="EMBL/GenBank/DDBJ databases">
        <title>Whole genome shotgun sequence of Planotetraspora mira NBRC 15435.</title>
        <authorList>
            <person name="Komaki H."/>
            <person name="Tamura T."/>
        </authorList>
    </citation>
    <scope>NUCLEOTIDE SEQUENCE [LARGE SCALE GENOMIC DNA]</scope>
    <source>
        <strain evidence="1 2">NBRC 15435</strain>
    </source>
</reference>
<evidence type="ECO:0000313" key="2">
    <source>
        <dbReference type="Proteomes" id="UP000650628"/>
    </source>
</evidence>
<dbReference type="Proteomes" id="UP000650628">
    <property type="component" value="Unassembled WGS sequence"/>
</dbReference>
<name>A0A8J3X8N5_9ACTN</name>